<feature type="compositionally biased region" description="Basic and acidic residues" evidence="9">
    <location>
        <begin position="381"/>
        <end position="390"/>
    </location>
</feature>
<dbReference type="GO" id="GO:0016020">
    <property type="term" value="C:membrane"/>
    <property type="evidence" value="ECO:0007669"/>
    <property type="project" value="UniProtKB-SubCell"/>
</dbReference>
<feature type="region of interest" description="Disordered" evidence="9">
    <location>
        <begin position="313"/>
        <end position="399"/>
    </location>
</feature>
<dbReference type="GO" id="GO:0005783">
    <property type="term" value="C:endoplasmic reticulum"/>
    <property type="evidence" value="ECO:0007669"/>
    <property type="project" value="UniProtKB-SubCell"/>
</dbReference>
<dbReference type="PANTHER" id="PTHR48182">
    <property type="entry name" value="PROTEIN SERAC1"/>
    <property type="match status" value="1"/>
</dbReference>
<dbReference type="Proteomes" id="UP001303473">
    <property type="component" value="Unassembled WGS sequence"/>
</dbReference>
<dbReference type="Pfam" id="PF05057">
    <property type="entry name" value="DUF676"/>
    <property type="match status" value="1"/>
</dbReference>
<dbReference type="InterPro" id="IPR029058">
    <property type="entry name" value="AB_hydrolase_fold"/>
</dbReference>
<protein>
    <recommendedName>
        <fullName evidence="14">DUF676 domain-containing protein</fullName>
    </recommendedName>
</protein>
<evidence type="ECO:0000256" key="9">
    <source>
        <dbReference type="SAM" id="MobiDB-lite"/>
    </source>
</evidence>
<dbReference type="InterPro" id="IPR056884">
    <property type="entry name" value="NPHP3-like_N"/>
</dbReference>
<dbReference type="EMBL" id="MU853841">
    <property type="protein sequence ID" value="KAK3937941.1"/>
    <property type="molecule type" value="Genomic_DNA"/>
</dbReference>
<accession>A0AAN6S301</accession>
<evidence type="ECO:0008006" key="14">
    <source>
        <dbReference type="Google" id="ProtNLM"/>
    </source>
</evidence>
<comment type="caution">
    <text evidence="12">The sequence shown here is derived from an EMBL/GenBank/DDBJ whole genome shotgun (WGS) entry which is preliminary data.</text>
</comment>
<evidence type="ECO:0000256" key="2">
    <source>
        <dbReference type="ARBA" id="ARBA00004240"/>
    </source>
</evidence>
<dbReference type="GO" id="GO:0005739">
    <property type="term" value="C:mitochondrion"/>
    <property type="evidence" value="ECO:0007669"/>
    <property type="project" value="UniProtKB-SubCell"/>
</dbReference>
<keyword evidence="13" id="KW-1185">Reference proteome</keyword>
<keyword evidence="8" id="KW-0472">Membrane</keyword>
<evidence type="ECO:0000256" key="1">
    <source>
        <dbReference type="ARBA" id="ARBA00004173"/>
    </source>
</evidence>
<dbReference type="InterPro" id="IPR027417">
    <property type="entry name" value="P-loop_NTPase"/>
</dbReference>
<evidence type="ECO:0000313" key="12">
    <source>
        <dbReference type="EMBL" id="KAK3937941.1"/>
    </source>
</evidence>
<dbReference type="SUPFAM" id="SSF52540">
    <property type="entry name" value="P-loop containing nucleoside triphosphate hydrolases"/>
    <property type="match status" value="2"/>
</dbReference>
<dbReference type="PANTHER" id="PTHR48182:SF2">
    <property type="entry name" value="PROTEIN SERAC1"/>
    <property type="match status" value="1"/>
</dbReference>
<dbReference type="AlphaFoldDB" id="A0AAN6S301"/>
<dbReference type="Gene3D" id="3.40.50.1820">
    <property type="entry name" value="alpha/beta hydrolase"/>
    <property type="match status" value="1"/>
</dbReference>
<dbReference type="SUPFAM" id="SSF53474">
    <property type="entry name" value="alpha/beta-Hydrolases"/>
    <property type="match status" value="1"/>
</dbReference>
<evidence type="ECO:0000256" key="8">
    <source>
        <dbReference type="ARBA" id="ARBA00023136"/>
    </source>
</evidence>
<name>A0AAN6S301_9PEZI</name>
<evidence type="ECO:0000259" key="10">
    <source>
        <dbReference type="Pfam" id="PF05057"/>
    </source>
</evidence>
<keyword evidence="7" id="KW-0496">Mitochondrion</keyword>
<evidence type="ECO:0000256" key="4">
    <source>
        <dbReference type="ARBA" id="ARBA00007920"/>
    </source>
</evidence>
<keyword evidence="6" id="KW-0256">Endoplasmic reticulum</keyword>
<dbReference type="InterPro" id="IPR007751">
    <property type="entry name" value="DUF676_lipase-like"/>
</dbReference>
<evidence type="ECO:0000259" key="11">
    <source>
        <dbReference type="Pfam" id="PF24883"/>
    </source>
</evidence>
<reference evidence="13" key="1">
    <citation type="journal article" date="2023" name="Mol. Phylogenet. Evol.">
        <title>Genome-scale phylogeny and comparative genomics of the fungal order Sordariales.</title>
        <authorList>
            <person name="Hensen N."/>
            <person name="Bonometti L."/>
            <person name="Westerberg I."/>
            <person name="Brannstrom I.O."/>
            <person name="Guillou S."/>
            <person name="Cros-Aarteil S."/>
            <person name="Calhoun S."/>
            <person name="Haridas S."/>
            <person name="Kuo A."/>
            <person name="Mondo S."/>
            <person name="Pangilinan J."/>
            <person name="Riley R."/>
            <person name="LaButti K."/>
            <person name="Andreopoulos B."/>
            <person name="Lipzen A."/>
            <person name="Chen C."/>
            <person name="Yan M."/>
            <person name="Daum C."/>
            <person name="Ng V."/>
            <person name="Clum A."/>
            <person name="Steindorff A."/>
            <person name="Ohm R.A."/>
            <person name="Martin F."/>
            <person name="Silar P."/>
            <person name="Natvig D.O."/>
            <person name="Lalanne C."/>
            <person name="Gautier V."/>
            <person name="Ament-Velasquez S.L."/>
            <person name="Kruys A."/>
            <person name="Hutchinson M.I."/>
            <person name="Powell A.J."/>
            <person name="Barry K."/>
            <person name="Miller A.N."/>
            <person name="Grigoriev I.V."/>
            <person name="Debuchy R."/>
            <person name="Gladieux P."/>
            <person name="Hiltunen Thoren M."/>
            <person name="Johannesson H."/>
        </authorList>
    </citation>
    <scope>NUCLEOTIDE SEQUENCE [LARGE SCALE GENOMIC DNA]</scope>
    <source>
        <strain evidence="13">CBS 340.73</strain>
    </source>
</reference>
<evidence type="ECO:0000256" key="6">
    <source>
        <dbReference type="ARBA" id="ARBA00022824"/>
    </source>
</evidence>
<feature type="domain" description="Nephrocystin 3-like N-terminal" evidence="11">
    <location>
        <begin position="400"/>
        <end position="568"/>
    </location>
</feature>
<evidence type="ECO:0000313" key="13">
    <source>
        <dbReference type="Proteomes" id="UP001303473"/>
    </source>
</evidence>
<feature type="compositionally biased region" description="Pro residues" evidence="9">
    <location>
        <begin position="323"/>
        <end position="333"/>
    </location>
</feature>
<feature type="compositionally biased region" description="Low complexity" evidence="9">
    <location>
        <begin position="362"/>
        <end position="371"/>
    </location>
</feature>
<sequence>MNDQDVQVMDDQEKWLVTLYPKESNGGEKLPTVHAEMSINVAISGGSSDRENTCSIVAGLGGHHIETWKADDHRQTVWPCDLLPEYIPGIRVLSFNYATTIHGRTSNAGIRDRANDLLGHLLDIREDDQCDKSRPIVFVGHSLGGFIIKRAIRAAHYDERFLSLAEATRGVMFFATPHYGVDASHWEDFVLHVLQRDAPIEGAKVSSGMLKEVKENSRLLQHISEDFEPFHEELGFVTFLEESPLKDLDYVFSDSAQGRMRAPTEHSEIISGDHFGICKFGDDERDQFLPVWKGIQSLIKLAPKAQAPQLPALPSHLAGSLTPPEPSSTPPPARDADTISALSADEQATAPTEPAHAPPLPLSELQPVSVPVPVPQAATSERNRCHDHQKAKGRRKPTKGTCKCISKRKEFKDWFNNTPDKQRLWICGPPACGKSYLARYIITKLRSLKSLEVAHCFLSDSIPARGNLEALLRATLHQALRLLPELVREFMLPKFGDTQRQEIWTEDALRSLWVDVMVRVTADRPLAIVNNGFDEIKQQCQEAFFGCLKDFEEKSSSRGNVRLLLLSRGYRGINAKPSFNKLKVKPGDTTKDIKKSIKAGLSYLEGAKSYTAELLGRLCERILECSNGVYLPATLIVDHLRLSHTVPSDHHMLEMLESLWDGIAVPYDYILGSVLANQDKAIFIEQVLRWVAFQQEGLTAAELNIGQALGRALNKYPGQEINGQKLGEFLEDSIETTVDRCCGQLVKFGNGRFELVHGSLKKYLTKTDNLPRKQYMEEGSSHATLTSLCAAYLTMPVFSASGTTGSERRPEIARDVWESKVRKRVTEHKFARYAALHWSQHLKDAGRSLLDVSAEPDRDWRLLEDGTTHYAICWTEVWWFFMRWLRLDYPPDCPVRQILMHNPFIKDKPPFAPEDKPPKRGWFTRGTKAVMQEGLHTLRNPEPGHPLLDVVVVHGLNGDCMDSWTDTSKRGNATMWPRDLLPEKLPGVHVMTFQYNSSVIGNTSVHGVRDNAIRLISVLRDAREEYVGGNGVLWTALGYL</sequence>
<dbReference type="Pfam" id="PF24883">
    <property type="entry name" value="NPHP3_N"/>
    <property type="match status" value="1"/>
</dbReference>
<proteinExistence type="inferred from homology"/>
<evidence type="ECO:0000256" key="7">
    <source>
        <dbReference type="ARBA" id="ARBA00023128"/>
    </source>
</evidence>
<gene>
    <name evidence="12" type="ORF">QBC46DRAFT_451524</name>
</gene>
<keyword evidence="5" id="KW-0677">Repeat</keyword>
<dbReference type="InterPro" id="IPR052374">
    <property type="entry name" value="SERAC1"/>
</dbReference>
<evidence type="ECO:0000256" key="5">
    <source>
        <dbReference type="ARBA" id="ARBA00022737"/>
    </source>
</evidence>
<dbReference type="Gene3D" id="3.40.50.300">
    <property type="entry name" value="P-loop containing nucleotide triphosphate hydrolases"/>
    <property type="match status" value="1"/>
</dbReference>
<evidence type="ECO:0000256" key="3">
    <source>
        <dbReference type="ARBA" id="ARBA00004370"/>
    </source>
</evidence>
<comment type="similarity">
    <text evidence="4">Belongs to the putative lipase ROG1 family.</text>
</comment>
<comment type="subcellular location">
    <subcellularLocation>
        <location evidence="2">Endoplasmic reticulum</location>
    </subcellularLocation>
    <subcellularLocation>
        <location evidence="3">Membrane</location>
    </subcellularLocation>
    <subcellularLocation>
        <location evidence="1">Mitochondrion</location>
    </subcellularLocation>
</comment>
<organism evidence="12 13">
    <name type="scientific">Diplogelasinospora grovesii</name>
    <dbReference type="NCBI Taxonomy" id="303347"/>
    <lineage>
        <taxon>Eukaryota</taxon>
        <taxon>Fungi</taxon>
        <taxon>Dikarya</taxon>
        <taxon>Ascomycota</taxon>
        <taxon>Pezizomycotina</taxon>
        <taxon>Sordariomycetes</taxon>
        <taxon>Sordariomycetidae</taxon>
        <taxon>Sordariales</taxon>
        <taxon>Diplogelasinosporaceae</taxon>
        <taxon>Diplogelasinospora</taxon>
    </lineage>
</organism>
<feature type="domain" description="DUF676" evidence="10">
    <location>
        <begin position="109"/>
        <end position="185"/>
    </location>
</feature>